<dbReference type="Gene3D" id="1.10.443.10">
    <property type="entry name" value="Intergrase catalytic core"/>
    <property type="match status" value="1"/>
</dbReference>
<evidence type="ECO:0000256" key="2">
    <source>
        <dbReference type="ARBA" id="ARBA00022908"/>
    </source>
</evidence>
<keyword evidence="4" id="KW-0233">DNA recombination</keyword>
<accession>A0A939F6M6</accession>
<evidence type="ECO:0000313" key="8">
    <source>
        <dbReference type="EMBL" id="MBO0511962.1"/>
    </source>
</evidence>
<evidence type="ECO:0000256" key="5">
    <source>
        <dbReference type="PROSITE-ProRule" id="PRU01248"/>
    </source>
</evidence>
<dbReference type="InterPro" id="IPR010998">
    <property type="entry name" value="Integrase_recombinase_N"/>
</dbReference>
<protein>
    <submittedName>
        <fullName evidence="8">LacI family DNA-binding transcriptional regulator</fullName>
    </submittedName>
</protein>
<dbReference type="GO" id="GO:0003677">
    <property type="term" value="F:DNA binding"/>
    <property type="evidence" value="ECO:0007669"/>
    <property type="project" value="UniProtKB-UniRule"/>
</dbReference>
<comment type="caution">
    <text evidence="8">The sequence shown here is derived from an EMBL/GenBank/DDBJ whole genome shotgun (WGS) entry which is preliminary data.</text>
</comment>
<reference evidence="8" key="1">
    <citation type="submission" date="2021-03" db="EMBL/GenBank/DDBJ databases">
        <title>Streptomyces poriferae sp. nov., a novel marine sponge-derived Actinobacteria species with anti-MRSA activity.</title>
        <authorList>
            <person name="Sandoval-Powers M."/>
            <person name="Kralova S."/>
            <person name="Nguyen G.-S."/>
            <person name="Fawwal D."/>
            <person name="Degnes K."/>
            <person name="Klinkenberg G."/>
            <person name="Sletta H."/>
            <person name="Wentzel A."/>
            <person name="Liles M.R."/>
        </authorList>
    </citation>
    <scope>NUCLEOTIDE SEQUENCE</scope>
    <source>
        <strain evidence="8">DSM 41794</strain>
    </source>
</reference>
<dbReference type="GO" id="GO:0015074">
    <property type="term" value="P:DNA integration"/>
    <property type="evidence" value="ECO:0007669"/>
    <property type="project" value="UniProtKB-KW"/>
</dbReference>
<dbReference type="SUPFAM" id="SSF56349">
    <property type="entry name" value="DNA breaking-rejoining enzymes"/>
    <property type="match status" value="2"/>
</dbReference>
<evidence type="ECO:0000256" key="1">
    <source>
        <dbReference type="ARBA" id="ARBA00008857"/>
    </source>
</evidence>
<dbReference type="PANTHER" id="PTHR30629">
    <property type="entry name" value="PROPHAGE INTEGRASE"/>
    <property type="match status" value="1"/>
</dbReference>
<keyword evidence="3 5" id="KW-0238">DNA-binding</keyword>
<dbReference type="PANTHER" id="PTHR30629:SF2">
    <property type="entry name" value="PROPHAGE INTEGRASE INTS-RELATED"/>
    <property type="match status" value="1"/>
</dbReference>
<sequence>MSAAAPTGQVPVRHRCLTQPTRQDGGNFGGYAEKRASYWRGRYKIQDGKYGTVADSTGAVVKFATKREAKQAADAEEVTVRRGQWRDPGLGQETFGDYASRWYAAQDLAASTMQNYRRHIEEHLLPDFEDKALAGVLRTDVDAWEKKERAAYAASSVKTWRSTLHLIFEDAIDEGLLTSNPAARRRGRGKRAGRSRDRGPEKVVTDALGILLTAERAALLSGRDDEFVATVLKGYTGKRWGEIVGLETEFVRRDAFRIEWQLYELDTGELVRCPPKDDSYRTIDSPDWLSALVSDHIARTKPTPCSCHGKTYVFQGQGTARTGGHQGAKLVDVARLAEVSTGTVSNVLNRPDRVAEATRVRVEKAIADLDFVRGGTVSEHAAHWRRNGFATWLFTQAASGWYPKKAPQEARPVPLLGEQWPGIPVRGRNASERADACWMPIAKGLTPHGLRHTHRTMMEDLGTEKVLMDERMGHIDSSVSARYAHVTAGMRKRLLHGLGEQWNAALDARRAMSPHSPVAVLDRLLRAGGKSGLPVRAASPAWFWGDRA</sequence>
<organism evidence="8 9">
    <name type="scientific">Streptomyces beijiangensis</name>
    <dbReference type="NCBI Taxonomy" id="163361"/>
    <lineage>
        <taxon>Bacteria</taxon>
        <taxon>Bacillati</taxon>
        <taxon>Actinomycetota</taxon>
        <taxon>Actinomycetes</taxon>
        <taxon>Kitasatosporales</taxon>
        <taxon>Streptomycetaceae</taxon>
        <taxon>Streptomyces</taxon>
    </lineage>
</organism>
<dbReference type="Gene3D" id="1.10.150.130">
    <property type="match status" value="1"/>
</dbReference>
<dbReference type="PROSITE" id="PS00356">
    <property type="entry name" value="HTH_LACI_1"/>
    <property type="match status" value="1"/>
</dbReference>
<dbReference type="PROSITE" id="PS51900">
    <property type="entry name" value="CB"/>
    <property type="match status" value="1"/>
</dbReference>
<dbReference type="Pfam" id="PF00356">
    <property type="entry name" value="LacI"/>
    <property type="match status" value="1"/>
</dbReference>
<dbReference type="SMART" id="SM00354">
    <property type="entry name" value="HTH_LACI"/>
    <property type="match status" value="1"/>
</dbReference>
<name>A0A939F6M6_9ACTN</name>
<evidence type="ECO:0000313" key="9">
    <source>
        <dbReference type="Proteomes" id="UP000664167"/>
    </source>
</evidence>
<dbReference type="SUPFAM" id="SSF47413">
    <property type="entry name" value="lambda repressor-like DNA-binding domains"/>
    <property type="match status" value="1"/>
</dbReference>
<dbReference type="PROSITE" id="PS50932">
    <property type="entry name" value="HTH_LACI_2"/>
    <property type="match status" value="1"/>
</dbReference>
<dbReference type="InterPro" id="IPR000843">
    <property type="entry name" value="HTH_LacI"/>
</dbReference>
<dbReference type="GO" id="GO:0006310">
    <property type="term" value="P:DNA recombination"/>
    <property type="evidence" value="ECO:0007669"/>
    <property type="project" value="UniProtKB-KW"/>
</dbReference>
<dbReference type="EMBL" id="JAFLRJ010000079">
    <property type="protein sequence ID" value="MBO0511962.1"/>
    <property type="molecule type" value="Genomic_DNA"/>
</dbReference>
<proteinExistence type="inferred from homology"/>
<feature type="domain" description="Core-binding (CB)" evidence="7">
    <location>
        <begin position="93"/>
        <end position="172"/>
    </location>
</feature>
<dbReference type="Gene3D" id="1.10.260.40">
    <property type="entry name" value="lambda repressor-like DNA-binding domains"/>
    <property type="match status" value="1"/>
</dbReference>
<evidence type="ECO:0000259" key="6">
    <source>
        <dbReference type="PROSITE" id="PS50932"/>
    </source>
</evidence>
<dbReference type="Proteomes" id="UP000664167">
    <property type="component" value="Unassembled WGS sequence"/>
</dbReference>
<evidence type="ECO:0000256" key="4">
    <source>
        <dbReference type="ARBA" id="ARBA00023172"/>
    </source>
</evidence>
<feature type="domain" description="HTH lacI-type" evidence="6">
    <location>
        <begin position="328"/>
        <end position="386"/>
    </location>
</feature>
<gene>
    <name evidence="8" type="ORF">J0695_09060</name>
</gene>
<dbReference type="InterPro" id="IPR044068">
    <property type="entry name" value="CB"/>
</dbReference>
<dbReference type="InterPro" id="IPR050808">
    <property type="entry name" value="Phage_Integrase"/>
</dbReference>
<comment type="similarity">
    <text evidence="1">Belongs to the 'phage' integrase family.</text>
</comment>
<dbReference type="InterPro" id="IPR011010">
    <property type="entry name" value="DNA_brk_join_enz"/>
</dbReference>
<evidence type="ECO:0000259" key="7">
    <source>
        <dbReference type="PROSITE" id="PS51900"/>
    </source>
</evidence>
<evidence type="ECO:0000256" key="3">
    <source>
        <dbReference type="ARBA" id="ARBA00023125"/>
    </source>
</evidence>
<keyword evidence="9" id="KW-1185">Reference proteome</keyword>
<dbReference type="InterPro" id="IPR010982">
    <property type="entry name" value="Lambda_DNA-bd_dom_sf"/>
</dbReference>
<dbReference type="CDD" id="cd01392">
    <property type="entry name" value="HTH_LacI"/>
    <property type="match status" value="1"/>
</dbReference>
<keyword evidence="2" id="KW-0229">DNA integration</keyword>
<dbReference type="AlphaFoldDB" id="A0A939F6M6"/>
<dbReference type="GO" id="GO:0006355">
    <property type="term" value="P:regulation of DNA-templated transcription"/>
    <property type="evidence" value="ECO:0007669"/>
    <property type="project" value="InterPro"/>
</dbReference>
<dbReference type="InterPro" id="IPR013762">
    <property type="entry name" value="Integrase-like_cat_sf"/>
</dbReference>